<feature type="compositionally biased region" description="Basic and acidic residues" evidence="6">
    <location>
        <begin position="348"/>
        <end position="377"/>
    </location>
</feature>
<comment type="caution">
    <text evidence="9">The sequence shown here is derived from an EMBL/GenBank/DDBJ whole genome shotgun (WGS) entry which is preliminary data.</text>
</comment>
<dbReference type="EMBL" id="JBHSRI010000002">
    <property type="protein sequence ID" value="MFC6038132.1"/>
    <property type="molecule type" value="Genomic_DNA"/>
</dbReference>
<dbReference type="Pfam" id="PF12791">
    <property type="entry name" value="RsgI_N"/>
    <property type="match status" value="1"/>
</dbReference>
<sequence>MNTNKGIVFETTSAYSIFLTSDGLFEKGIPLSSSIQIGEEVSFRPYQTVKQQQRKASVRTLWATPTLAIVAALVLLFAVLLPAQSNVSAYVQLDINPSIELGINNAGDVYVFKGLNDDGTAIKRDISFWKGKSLSWVLLQIVDRTESLIEKTETIEITTIYQNEADHGSLEKVIETAVITSTSQVMQKKQAIKVIEATVSDWKAANNEGISVQKYQEKLKVKNKNLQQKVKDKVKAKTQKNETKKNQNKSNVIEKDLQEKKELKNEVKQPRNESIKNDQPKNTDIQEKQKVNQNIHKKEQPKVKSKEQPKVNHHNNKIVQAKENPKVTQQKNLKNIATDNKGTNQKIVKKDQKVNGHEKKITKQNKVKKEIKKEKVIPENSSKTMNKDREKGNAKHKD</sequence>
<keyword evidence="4 7" id="KW-1133">Transmembrane helix</keyword>
<feature type="compositionally biased region" description="Polar residues" evidence="6">
    <location>
        <begin position="326"/>
        <end position="346"/>
    </location>
</feature>
<comment type="subcellular location">
    <subcellularLocation>
        <location evidence="1">Cell membrane</location>
        <topology evidence="1">Single-pass membrane protein</topology>
    </subcellularLocation>
</comment>
<evidence type="ECO:0000259" key="8">
    <source>
        <dbReference type="PROSITE" id="PS51849"/>
    </source>
</evidence>
<accession>A0ABW1L4P4</accession>
<gene>
    <name evidence="9" type="ORF">ACFPYN_01580</name>
</gene>
<protein>
    <recommendedName>
        <fullName evidence="8">RsgI N-terminal anti-sigma domain-containing protein</fullName>
    </recommendedName>
</protein>
<feature type="compositionally biased region" description="Basic and acidic residues" evidence="6">
    <location>
        <begin position="385"/>
        <end position="398"/>
    </location>
</feature>
<organism evidence="9 10">
    <name type="scientific">Paenisporosarcina macmurdoensis</name>
    <dbReference type="NCBI Taxonomy" id="212659"/>
    <lineage>
        <taxon>Bacteria</taxon>
        <taxon>Bacillati</taxon>
        <taxon>Bacillota</taxon>
        <taxon>Bacilli</taxon>
        <taxon>Bacillales</taxon>
        <taxon>Caryophanaceae</taxon>
        <taxon>Paenisporosarcina</taxon>
    </lineage>
</organism>
<proteinExistence type="predicted"/>
<keyword evidence="3 7" id="KW-0812">Transmembrane</keyword>
<evidence type="ECO:0000256" key="4">
    <source>
        <dbReference type="ARBA" id="ARBA00022989"/>
    </source>
</evidence>
<feature type="compositionally biased region" description="Basic and acidic residues" evidence="6">
    <location>
        <begin position="229"/>
        <end position="245"/>
    </location>
</feature>
<evidence type="ECO:0000256" key="3">
    <source>
        <dbReference type="ARBA" id="ARBA00022692"/>
    </source>
</evidence>
<evidence type="ECO:0000313" key="9">
    <source>
        <dbReference type="EMBL" id="MFC6038132.1"/>
    </source>
</evidence>
<evidence type="ECO:0000256" key="7">
    <source>
        <dbReference type="SAM" id="Phobius"/>
    </source>
</evidence>
<reference evidence="10" key="1">
    <citation type="journal article" date="2019" name="Int. J. Syst. Evol. Microbiol.">
        <title>The Global Catalogue of Microorganisms (GCM) 10K type strain sequencing project: providing services to taxonomists for standard genome sequencing and annotation.</title>
        <authorList>
            <consortium name="The Broad Institute Genomics Platform"/>
            <consortium name="The Broad Institute Genome Sequencing Center for Infectious Disease"/>
            <person name="Wu L."/>
            <person name="Ma J."/>
        </authorList>
    </citation>
    <scope>NUCLEOTIDE SEQUENCE [LARGE SCALE GENOMIC DNA]</scope>
    <source>
        <strain evidence="10">CCUG 54527</strain>
    </source>
</reference>
<evidence type="ECO:0000256" key="2">
    <source>
        <dbReference type="ARBA" id="ARBA00022475"/>
    </source>
</evidence>
<dbReference type="Proteomes" id="UP001596170">
    <property type="component" value="Unassembled WGS sequence"/>
</dbReference>
<keyword evidence="5 7" id="KW-0472">Membrane</keyword>
<evidence type="ECO:0000256" key="1">
    <source>
        <dbReference type="ARBA" id="ARBA00004162"/>
    </source>
</evidence>
<keyword evidence="10" id="KW-1185">Reference proteome</keyword>
<dbReference type="InterPro" id="IPR024449">
    <property type="entry name" value="Anti-sigma_RsgI_N"/>
</dbReference>
<evidence type="ECO:0000313" key="10">
    <source>
        <dbReference type="Proteomes" id="UP001596170"/>
    </source>
</evidence>
<keyword evidence="2" id="KW-1003">Cell membrane</keyword>
<dbReference type="RefSeq" id="WP_377732134.1">
    <property type="nucleotide sequence ID" value="NZ_JBHSRI010000002.1"/>
</dbReference>
<feature type="transmembrane region" description="Helical" evidence="7">
    <location>
        <begin position="60"/>
        <end position="81"/>
    </location>
</feature>
<dbReference type="PROSITE" id="PS51849">
    <property type="entry name" value="RSGI_N"/>
    <property type="match status" value="1"/>
</dbReference>
<evidence type="ECO:0000256" key="6">
    <source>
        <dbReference type="SAM" id="MobiDB-lite"/>
    </source>
</evidence>
<dbReference type="Pfam" id="PF23750">
    <property type="entry name" value="RsgI_M"/>
    <property type="match status" value="1"/>
</dbReference>
<feature type="compositionally biased region" description="Basic and acidic residues" evidence="6">
    <location>
        <begin position="252"/>
        <end position="310"/>
    </location>
</feature>
<name>A0ABW1L4P4_9BACL</name>
<feature type="domain" description="RsgI N-terminal anti-sigma" evidence="8">
    <location>
        <begin position="4"/>
        <end position="52"/>
    </location>
</feature>
<evidence type="ECO:0000256" key="5">
    <source>
        <dbReference type="ARBA" id="ARBA00023136"/>
    </source>
</evidence>
<dbReference type="InterPro" id="IPR055431">
    <property type="entry name" value="RsgI_M"/>
</dbReference>
<feature type="region of interest" description="Disordered" evidence="6">
    <location>
        <begin position="226"/>
        <end position="398"/>
    </location>
</feature>